<dbReference type="STRING" id="1442369.A0A0D2FNH4"/>
<accession>A0A0D2FNH4</accession>
<dbReference type="Pfam" id="PF11915">
    <property type="entry name" value="DUF3433"/>
    <property type="match status" value="2"/>
</dbReference>
<name>A0A0D2FNH4_9EURO</name>
<dbReference type="GeneID" id="25295221"/>
<dbReference type="HOGENOM" id="CLU_003000_0_0_1"/>
<keyword evidence="1" id="KW-1133">Transmembrane helix</keyword>
<organism evidence="2 3">
    <name type="scientific">Rhinocladiella mackenziei CBS 650.93</name>
    <dbReference type="NCBI Taxonomy" id="1442369"/>
    <lineage>
        <taxon>Eukaryota</taxon>
        <taxon>Fungi</taxon>
        <taxon>Dikarya</taxon>
        <taxon>Ascomycota</taxon>
        <taxon>Pezizomycotina</taxon>
        <taxon>Eurotiomycetes</taxon>
        <taxon>Chaetothyriomycetidae</taxon>
        <taxon>Chaetothyriales</taxon>
        <taxon>Herpotrichiellaceae</taxon>
        <taxon>Rhinocladiella</taxon>
    </lineage>
</organism>
<feature type="transmembrane region" description="Helical" evidence="1">
    <location>
        <begin position="710"/>
        <end position="734"/>
    </location>
</feature>
<feature type="transmembrane region" description="Helical" evidence="1">
    <location>
        <begin position="110"/>
        <end position="127"/>
    </location>
</feature>
<dbReference type="EMBL" id="KN847479">
    <property type="protein sequence ID" value="KIX03597.1"/>
    <property type="molecule type" value="Genomic_DNA"/>
</dbReference>
<evidence type="ECO:0000256" key="1">
    <source>
        <dbReference type="SAM" id="Phobius"/>
    </source>
</evidence>
<feature type="transmembrane region" description="Helical" evidence="1">
    <location>
        <begin position="548"/>
        <end position="570"/>
    </location>
</feature>
<dbReference type="PANTHER" id="PTHR37544:SF3">
    <property type="entry name" value="SPRAY"/>
    <property type="match status" value="1"/>
</dbReference>
<feature type="transmembrane region" description="Helical" evidence="1">
    <location>
        <begin position="176"/>
        <end position="200"/>
    </location>
</feature>
<keyword evidence="1" id="KW-0812">Transmembrane</keyword>
<feature type="transmembrane region" description="Helical" evidence="1">
    <location>
        <begin position="774"/>
        <end position="797"/>
    </location>
</feature>
<proteinExistence type="predicted"/>
<keyword evidence="3" id="KW-1185">Reference proteome</keyword>
<feature type="transmembrane region" description="Helical" evidence="1">
    <location>
        <begin position="68"/>
        <end position="90"/>
    </location>
</feature>
<protein>
    <submittedName>
        <fullName evidence="2">Uncharacterized protein</fullName>
    </submittedName>
</protein>
<keyword evidence="1" id="KW-0472">Membrane</keyword>
<dbReference type="RefSeq" id="XP_013270733.1">
    <property type="nucleotide sequence ID" value="XM_013415279.1"/>
</dbReference>
<gene>
    <name evidence="2" type="ORF">Z518_07150</name>
</gene>
<dbReference type="PANTHER" id="PTHR37544">
    <property type="entry name" value="SPRAY-RELATED"/>
    <property type="match status" value="1"/>
</dbReference>
<dbReference type="Proteomes" id="UP000053617">
    <property type="component" value="Unassembled WGS sequence"/>
</dbReference>
<sequence length="1288" mass="141555">MTIQLPTWARRLFSSSGPFSLDILGSKRGNYRHTSKYGSRISANKVHGRHTNNDIPPKSTRSSMWNSAWLSWYILGGVSAIFALSVGALISLWHYNVREDGFKLITTNHYSWTYGPTAILVVFVAIWRQVDQSCKLLTPWQVLQRGDAPSNTTILLDYISPLQIVSFWTSLKNRHWIICLTILAFFILKLITLVSTGLFFTDLRTALTTHANISTSTSFDGSLYNASAYLGVTDSSLFYTAYAVMAKGLPDAEGTQGRFAYQSLSLTDNVPGTNATINTVVDVFVPSFNCEKAEVTINLQPANTTDQHPDDTINLLSPPCKLLAGAMPIYALNPQLYKCPSRQLSGLMQRVDCSGQNTSTPVGNWQLLTITDMRYSQTPVANNSGEADVSDFEFSTWSTEVAQVSSIVCRPSYTIQKRPISYDFTQTLTNITLGAEIVSSNRSLEQFKDEDLGVMFTSAYSAAALMFGNKADSETAEEYPDTMFRTMAEISGGSYENLLDANVMMEAAEKVFDHVAVQIAVKNLLRQQTTPLAGDINTMEERLYVRALALWIMVAGFALLPVISVLVFIYRPRNVVAHDPELISSMVTLLAESPAFEEVLCSRSSVEDQDFDRTLDEYKYVSFASADSDGQLRFAIELIGAKKSKNPTKAENTHWWKPLLLRRPVMIIILALPPALITVLEILQHLSRRTLGIARIQDPRNFVTEASTRFLPALAMLLISTSFNALDFNIALLAPYHALKSRKGSEKTGIFGPIVGKIPPAALWASFKHGHRSAIMSTSGALLGSLLTIIVSGLLVIDTVTITAPAELQVLDTFQPDWTNSVTNDSSAAVVASLIEAANLTYPSSTYGDLAFPLLKADRNTSEFLSSDTRLEIQMPAYRGSLVCGILRNDQFNVSGSYNSRILSSGASIEASFPLPAQCPFGGPGGNLSTLDYEYFFQLPSNTNQSFIGKMLDLHVGPYSGPFAASSDELSPYTQPNNPAGCPTLAFIYGYIDVQNMSNSVVSTMACSQVIEKLDAQVTLNAKDFSIFALSPPAINESSSMLLPSGPDNQTSSGRTTPTAFPYRLQVHMDQSLSLFNQTEYSSSSLSSQPPVDNFFQAVLFGRTPVPQELMRKSDDDSQNRVRQGIQNFYRRYMAQAISTNMRVRIPESTVSASNTKRAIEPIQSTLPGTLVNIPTSVLRQNNTSKLILQIFLAIMFICGLIAVLLNPTQEVVPYNPCTIAGAASLVAGSTLVREVAGAGGDGEKDSIMRNNMIQLGWWSDYKFSETRSGGEGVRRRRYGIDMVHQHE</sequence>
<feature type="transmembrane region" description="Helical" evidence="1">
    <location>
        <begin position="665"/>
        <end position="683"/>
    </location>
</feature>
<dbReference type="InterPro" id="IPR021840">
    <property type="entry name" value="DUF3433"/>
</dbReference>
<evidence type="ECO:0000313" key="3">
    <source>
        <dbReference type="Proteomes" id="UP000053617"/>
    </source>
</evidence>
<dbReference type="OrthoDB" id="5332281at2759"/>
<dbReference type="VEuPathDB" id="FungiDB:Z518_07150"/>
<feature type="transmembrane region" description="Helical" evidence="1">
    <location>
        <begin position="1187"/>
        <end position="1206"/>
    </location>
</feature>
<reference evidence="2 3" key="1">
    <citation type="submission" date="2015-01" db="EMBL/GenBank/DDBJ databases">
        <title>The Genome Sequence of Rhinocladiella mackenzie CBS 650.93.</title>
        <authorList>
            <consortium name="The Broad Institute Genomics Platform"/>
            <person name="Cuomo C."/>
            <person name="de Hoog S."/>
            <person name="Gorbushina A."/>
            <person name="Stielow B."/>
            <person name="Teixiera M."/>
            <person name="Abouelleil A."/>
            <person name="Chapman S.B."/>
            <person name="Priest M."/>
            <person name="Young S.K."/>
            <person name="Wortman J."/>
            <person name="Nusbaum C."/>
            <person name="Birren B."/>
        </authorList>
    </citation>
    <scope>NUCLEOTIDE SEQUENCE [LARGE SCALE GENOMIC DNA]</scope>
    <source>
        <strain evidence="2 3">CBS 650.93</strain>
    </source>
</reference>
<evidence type="ECO:0000313" key="2">
    <source>
        <dbReference type="EMBL" id="KIX03597.1"/>
    </source>
</evidence>